<dbReference type="EMBL" id="CAMPGE010004910">
    <property type="protein sequence ID" value="CAI2363761.1"/>
    <property type="molecule type" value="Genomic_DNA"/>
</dbReference>
<dbReference type="Proteomes" id="UP001295684">
    <property type="component" value="Unassembled WGS sequence"/>
</dbReference>
<evidence type="ECO:0000313" key="1">
    <source>
        <dbReference type="EMBL" id="CAI2363761.1"/>
    </source>
</evidence>
<proteinExistence type="predicted"/>
<comment type="caution">
    <text evidence="1">The sequence shown here is derived from an EMBL/GenBank/DDBJ whole genome shotgun (WGS) entry which is preliminary data.</text>
</comment>
<dbReference type="AlphaFoldDB" id="A0AAD1UBV2"/>
<name>A0AAD1UBV2_EUPCR</name>
<protein>
    <submittedName>
        <fullName evidence="1">Uncharacterized protein</fullName>
    </submittedName>
</protein>
<accession>A0AAD1UBV2</accession>
<sequence length="288" mass="33481">MSSWKYKRSYTPAERKGYGSKMLADFQKYYDEQVKRKCNKFKLGNFHESFYMKFKNKKISKRRYTEVAKKRTQVRKSNLTITYTTEGTPQDLFFKKRSKSVQKLNTTLQKLKKPHKIPNLKPLNYPSINPKTQLLRQPLFSKITAQPASSTVSAPLQYCQAARTGRGFCDGTGNNTSARQEISKRNDSMKQARKTQMGFYKPNMPEKVYDNESLQKFERFMESQKSKREKINSMNNIPSKPPVPILLETIIDQIHDRIKPLILFNCSARNRGLSQDGDGKMTPSFNDQ</sequence>
<evidence type="ECO:0000313" key="2">
    <source>
        <dbReference type="Proteomes" id="UP001295684"/>
    </source>
</evidence>
<keyword evidence="2" id="KW-1185">Reference proteome</keyword>
<organism evidence="1 2">
    <name type="scientific">Euplotes crassus</name>
    <dbReference type="NCBI Taxonomy" id="5936"/>
    <lineage>
        <taxon>Eukaryota</taxon>
        <taxon>Sar</taxon>
        <taxon>Alveolata</taxon>
        <taxon>Ciliophora</taxon>
        <taxon>Intramacronucleata</taxon>
        <taxon>Spirotrichea</taxon>
        <taxon>Hypotrichia</taxon>
        <taxon>Euplotida</taxon>
        <taxon>Euplotidae</taxon>
        <taxon>Moneuplotes</taxon>
    </lineage>
</organism>
<gene>
    <name evidence="1" type="ORF">ECRASSUSDP1_LOCUS5098</name>
</gene>
<reference evidence="1" key="1">
    <citation type="submission" date="2023-07" db="EMBL/GenBank/DDBJ databases">
        <authorList>
            <consortium name="AG Swart"/>
            <person name="Singh M."/>
            <person name="Singh A."/>
            <person name="Seah K."/>
            <person name="Emmerich C."/>
        </authorList>
    </citation>
    <scope>NUCLEOTIDE SEQUENCE</scope>
    <source>
        <strain evidence="1">DP1</strain>
    </source>
</reference>